<dbReference type="EMBL" id="WUAV01000006">
    <property type="protein sequence ID" value="KAF1749228.1"/>
    <property type="molecule type" value="Genomic_DNA"/>
</dbReference>
<sequence length="74" mass="8627">MCGEKELESSDYSSDEDTESLDSFHSIKTERVARTWAYSILFCYTLAAISFMAIFVIWFFTKEEDISEDVLDFD</sequence>
<name>A0A6A5G2Q4_CAERE</name>
<proteinExistence type="predicted"/>
<keyword evidence="2" id="KW-0472">Membrane</keyword>
<dbReference type="CTD" id="9807687"/>
<organism evidence="3 4">
    <name type="scientific">Caenorhabditis remanei</name>
    <name type="common">Caenorhabditis vulgaris</name>
    <dbReference type="NCBI Taxonomy" id="31234"/>
    <lineage>
        <taxon>Eukaryota</taxon>
        <taxon>Metazoa</taxon>
        <taxon>Ecdysozoa</taxon>
        <taxon>Nematoda</taxon>
        <taxon>Chromadorea</taxon>
        <taxon>Rhabditida</taxon>
        <taxon>Rhabditina</taxon>
        <taxon>Rhabditomorpha</taxon>
        <taxon>Rhabditoidea</taxon>
        <taxon>Rhabditidae</taxon>
        <taxon>Peloderinae</taxon>
        <taxon>Caenorhabditis</taxon>
    </lineage>
</organism>
<keyword evidence="2" id="KW-0812">Transmembrane</keyword>
<dbReference type="RefSeq" id="XP_003106332.2">
    <property type="nucleotide sequence ID" value="XM_003106284.2"/>
</dbReference>
<feature type="transmembrane region" description="Helical" evidence="2">
    <location>
        <begin position="36"/>
        <end position="60"/>
    </location>
</feature>
<comment type="caution">
    <text evidence="3">The sequence shown here is derived from an EMBL/GenBank/DDBJ whole genome shotgun (WGS) entry which is preliminary data.</text>
</comment>
<dbReference type="KEGG" id="crq:GCK72_025695"/>
<accession>A0A6A5G2Q4</accession>
<reference evidence="3 4" key="1">
    <citation type="submission" date="2019-12" db="EMBL/GenBank/DDBJ databases">
        <title>Chromosome-level assembly of the Caenorhabditis remanei genome.</title>
        <authorList>
            <person name="Teterina A.A."/>
            <person name="Willis J.H."/>
            <person name="Phillips P.C."/>
        </authorList>
    </citation>
    <scope>NUCLEOTIDE SEQUENCE [LARGE SCALE GENOMIC DNA]</scope>
    <source>
        <strain evidence="3 4">PX506</strain>
        <tissue evidence="3">Whole organism</tissue>
    </source>
</reference>
<evidence type="ECO:0000256" key="1">
    <source>
        <dbReference type="SAM" id="MobiDB-lite"/>
    </source>
</evidence>
<protein>
    <submittedName>
        <fullName evidence="3">Uncharacterized protein</fullName>
    </submittedName>
</protein>
<gene>
    <name evidence="3" type="ORF">GCK72_025695</name>
</gene>
<keyword evidence="2" id="KW-1133">Transmembrane helix</keyword>
<dbReference type="AlphaFoldDB" id="A0A6A5G2Q4"/>
<dbReference type="GeneID" id="9807687"/>
<evidence type="ECO:0000313" key="3">
    <source>
        <dbReference type="EMBL" id="KAF1749228.1"/>
    </source>
</evidence>
<evidence type="ECO:0000313" key="4">
    <source>
        <dbReference type="Proteomes" id="UP000483820"/>
    </source>
</evidence>
<feature type="region of interest" description="Disordered" evidence="1">
    <location>
        <begin position="1"/>
        <end position="21"/>
    </location>
</feature>
<dbReference type="Proteomes" id="UP000483820">
    <property type="component" value="Chromosome X"/>
</dbReference>
<evidence type="ECO:0000256" key="2">
    <source>
        <dbReference type="SAM" id="Phobius"/>
    </source>
</evidence>